<gene>
    <name evidence="4" type="ORF">CSC78_00900</name>
</gene>
<feature type="domain" description="Outer membrane protein beta-barrel" evidence="3">
    <location>
        <begin position="6"/>
        <end position="181"/>
    </location>
</feature>
<keyword evidence="5" id="KW-1185">Reference proteome</keyword>
<dbReference type="RefSeq" id="WP_162336025.1">
    <property type="nucleotide sequence ID" value="NZ_JBHSRQ010000007.1"/>
</dbReference>
<dbReference type="NCBIfam" id="NF041455">
    <property type="entry name" value="DSF_Ax21"/>
    <property type="match status" value="1"/>
</dbReference>
<dbReference type="Pfam" id="PF13505">
    <property type="entry name" value="OMP_b-brl"/>
    <property type="match status" value="1"/>
</dbReference>
<proteinExistence type="predicted"/>
<protein>
    <submittedName>
        <fullName evidence="4">Ax21 family protein</fullName>
    </submittedName>
</protein>
<dbReference type="Proteomes" id="UP000781710">
    <property type="component" value="Unassembled WGS sequence"/>
</dbReference>
<evidence type="ECO:0000259" key="3">
    <source>
        <dbReference type="Pfam" id="PF13505"/>
    </source>
</evidence>
<evidence type="ECO:0000256" key="1">
    <source>
        <dbReference type="ARBA" id="ARBA00022729"/>
    </source>
</evidence>
<dbReference type="InterPro" id="IPR027385">
    <property type="entry name" value="Beta-barrel_OMP"/>
</dbReference>
<evidence type="ECO:0000313" key="4">
    <source>
        <dbReference type="EMBL" id="KAF1727410.1"/>
    </source>
</evidence>
<feature type="chain" id="PRO_5046692238" evidence="2">
    <location>
        <begin position="21"/>
        <end position="194"/>
    </location>
</feature>
<accession>A0ABQ6ZMC3</accession>
<dbReference type="Gene3D" id="2.40.160.10">
    <property type="entry name" value="Porin"/>
    <property type="match status" value="1"/>
</dbReference>
<evidence type="ECO:0000256" key="2">
    <source>
        <dbReference type="SAM" id="SignalP"/>
    </source>
</evidence>
<comment type="caution">
    <text evidence="4">The sequence shown here is derived from an EMBL/GenBank/DDBJ whole genome shotgun (WGS) entry which is preliminary data.</text>
</comment>
<sequence length="194" mass="21042">MKKSLLALTLLAAAPFAASAAEGVSYNYVEGGYTATNIDGPDADGWALKGSVALHPNFHVFADYSTQEIDNVNVDFDQWRVGLGYNHELSQRVDLLTRVAYEKARTDGFNIGSTRIPSISADGYSVEVGVNSALTNRLNGYALAGYEDGGSDYDGDFYGRLGAQVKFTPNWSASADVKFADGDTQWFVGPRFIW</sequence>
<dbReference type="SUPFAM" id="SSF56925">
    <property type="entry name" value="OMPA-like"/>
    <property type="match status" value="1"/>
</dbReference>
<feature type="signal peptide" evidence="2">
    <location>
        <begin position="1"/>
        <end position="20"/>
    </location>
</feature>
<reference evidence="4 5" key="1">
    <citation type="submission" date="2017-10" db="EMBL/GenBank/DDBJ databases">
        <title>Whole genome sequencing of members of genus Pseudoxanthomonas.</title>
        <authorList>
            <person name="Kumar S."/>
            <person name="Bansal K."/>
            <person name="Kaur A."/>
            <person name="Patil P."/>
            <person name="Sharma S."/>
            <person name="Patil P.B."/>
        </authorList>
    </citation>
    <scope>NUCLEOTIDE SEQUENCE [LARGE SCALE GENOMIC DNA]</scope>
    <source>
        <strain evidence="4 5">DSM 17109</strain>
    </source>
</reference>
<organism evidence="4 5">
    <name type="scientific">Pseudoxanthomonas japonensis</name>
    <dbReference type="NCBI Taxonomy" id="69284"/>
    <lineage>
        <taxon>Bacteria</taxon>
        <taxon>Pseudomonadati</taxon>
        <taxon>Pseudomonadota</taxon>
        <taxon>Gammaproteobacteria</taxon>
        <taxon>Lysobacterales</taxon>
        <taxon>Lysobacteraceae</taxon>
        <taxon>Pseudoxanthomonas</taxon>
    </lineage>
</organism>
<dbReference type="SUPFAM" id="SSF56935">
    <property type="entry name" value="Porins"/>
    <property type="match status" value="1"/>
</dbReference>
<dbReference type="EMBL" id="PDWW01000001">
    <property type="protein sequence ID" value="KAF1727410.1"/>
    <property type="molecule type" value="Genomic_DNA"/>
</dbReference>
<dbReference type="InterPro" id="IPR023614">
    <property type="entry name" value="Porin_dom_sf"/>
</dbReference>
<dbReference type="InterPro" id="IPR026364">
    <property type="entry name" value="Ax21"/>
</dbReference>
<keyword evidence="1 2" id="KW-0732">Signal</keyword>
<evidence type="ECO:0000313" key="5">
    <source>
        <dbReference type="Proteomes" id="UP000781710"/>
    </source>
</evidence>
<dbReference type="InterPro" id="IPR011250">
    <property type="entry name" value="OMP/PagP_B-barrel"/>
</dbReference>
<name>A0ABQ6ZMC3_9GAMM</name>
<dbReference type="NCBIfam" id="TIGR04273">
    <property type="entry name" value="Y_sulf_Ax21"/>
    <property type="match status" value="1"/>
</dbReference>